<evidence type="ECO:0000256" key="6">
    <source>
        <dbReference type="PROSITE-ProRule" id="PRU01240"/>
    </source>
</evidence>
<evidence type="ECO:0000256" key="4">
    <source>
        <dbReference type="ARBA" id="ARBA00022825"/>
    </source>
</evidence>
<protein>
    <submittedName>
        <fullName evidence="10">Subtilisin family serine protease</fullName>
    </submittedName>
</protein>
<dbReference type="InterPro" id="IPR023827">
    <property type="entry name" value="Peptidase_S8_Asp-AS"/>
</dbReference>
<dbReference type="PANTHER" id="PTHR43806:SF65">
    <property type="entry name" value="SERINE PROTEASE APRX"/>
    <property type="match status" value="1"/>
</dbReference>
<dbReference type="InterPro" id="IPR022398">
    <property type="entry name" value="Peptidase_S8_His-AS"/>
</dbReference>
<evidence type="ECO:0000259" key="9">
    <source>
        <dbReference type="Pfam" id="PF00082"/>
    </source>
</evidence>
<proteinExistence type="inferred from homology"/>
<dbReference type="GO" id="GO:0004252">
    <property type="term" value="F:serine-type endopeptidase activity"/>
    <property type="evidence" value="ECO:0007669"/>
    <property type="project" value="UniProtKB-UniRule"/>
</dbReference>
<dbReference type="Proteomes" id="UP000555407">
    <property type="component" value="Unassembled WGS sequence"/>
</dbReference>
<keyword evidence="2 6" id="KW-0645">Protease</keyword>
<name>A0A7X5V660_9ACTN</name>
<dbReference type="InterPro" id="IPR006311">
    <property type="entry name" value="TAT_signal"/>
</dbReference>
<evidence type="ECO:0000256" key="3">
    <source>
        <dbReference type="ARBA" id="ARBA00022801"/>
    </source>
</evidence>
<feature type="chain" id="PRO_5030954740" evidence="8">
    <location>
        <begin position="35"/>
        <end position="1330"/>
    </location>
</feature>
<evidence type="ECO:0000256" key="5">
    <source>
        <dbReference type="PIRSR" id="PIRSR615500-1"/>
    </source>
</evidence>
<dbReference type="PROSITE" id="PS00138">
    <property type="entry name" value="SUBTILASE_SER"/>
    <property type="match status" value="1"/>
</dbReference>
<dbReference type="PANTHER" id="PTHR43806">
    <property type="entry name" value="PEPTIDASE S8"/>
    <property type="match status" value="1"/>
</dbReference>
<keyword evidence="11" id="KW-1185">Reference proteome</keyword>
<accession>A0A7X5V660</accession>
<keyword evidence="4 6" id="KW-0720">Serine protease</keyword>
<feature type="domain" description="Peptidase S8/S53" evidence="9">
    <location>
        <begin position="241"/>
        <end position="504"/>
    </location>
</feature>
<sequence length="1330" mass="140677">MPSLIRRSRRRAAARGLAVAVALATIGVVPPADASVPPSTATTPPATPAPQTAPVLETTVTLLTGHQVEYREDAGGRRTATVLNSPPGSESIRSFTDDTGVYVIPDSAEGLIAAGVLDQGLFDVQYLARNGYADDRAKAIPVIVSYGFGASARARSAVAALPGATTKRDLHSISGAGVSIDKASSAAFWSALSRPAAGASSRGSLSAGITKVWLDRPVQASLSESVPLIGAPQAWAAGYDGTGVKVAVLDTGVDPGHPDLQGKVVTSKSFIAGQEVTDGHGHGTHVASTIAGSGAGSSGSRKGVAPGAELMIGKVLANNGTGPTSGVIDGMEWAATNGADIVSMSLGSSTPTDGTDPSSQAVNRLTAETGTLFVIAAGNVGKAHSVGSPGAADAALTVAATDKSDGLASFSSRGPRVEDEALKPDIAAPGVGIVAARAAGTSMGAPVDDLYTSANGTSMATPHVAGAAAVLAQQHPDWTAAQLKPALTSTSQDAGHTVYEQGAGRLDLARAVRQQVTTTTVNLDYGAVSPNVHPTLDRTVSYTNPTGEPVTLTLTPTLRKVGGDDVSSALTTSAATVTVPAGGTAEITASVDAAALDNGSYTGSVVATSDTGTRITVPVGLVRKPPSRQITVRIMGRPGEPLETSPNAVRCTFIGLDEENSALKGGFSLAPSGPNVLEATVRVQDGAYNFGCPGVDWSVKGSLRASAYLEEPQFQVTGDTTIEYDLATDLIPIPDIKTSKPSEVVHSVISSQYTTSTGVAYSNSWMSATGSGYGWRLFTVPSKTTATLGDYKFFYEQLRGAPEATTTVHGNGTIRLNPQYLNDDETVYYPQPGPLPRIPKFETDQRLRLATTADLTAGRDVRGKLVVLETSPVLDMKTEYQPVIDQAAEAGAAGILHHITGFDDVHGSEYGRIPPAAFLDLKLPFLWIDGVQWEQVAKVIDGAKNPYVEIAAQVTSPYEYKLRPHYYDKKIPSKLVTKYDDRELVRVDSEQHSQLPASSDRPTMSETNYTWGPKDNAAIGQAHYYGVPINRTEYYNVTGPQVTWDRRYMQMNPDDGKYRSIRTGFTGFFEPGRRVEKLTQAPFVLGQPDYGYALDERLAGFCFMCRQDNVFFINQANVSAANPAVQGLDAISKPMEASLYRNGVKLPSLSVGTYHQFTLPPEKSTYQLKTVAYNNFTGQRLAQRVATDWTFQSERATTGSVETPIVCVSDYAGLADGPCDWQPLIQLSHDFDLGLDDTTRAGLVYRFDVTPRHVVPNAPRIVGVKTWVSFDDGKTWVTAHVNKERHGSWQVQVMHPKLADTTGAVTVRTEAWDSVGNRVSQQIDRAYGLT</sequence>
<dbReference type="InterPro" id="IPR050131">
    <property type="entry name" value="Peptidase_S8_subtilisin-like"/>
</dbReference>
<evidence type="ECO:0000256" key="1">
    <source>
        <dbReference type="ARBA" id="ARBA00011073"/>
    </source>
</evidence>
<dbReference type="SUPFAM" id="SSF52743">
    <property type="entry name" value="Subtilisin-like"/>
    <property type="match status" value="1"/>
</dbReference>
<dbReference type="Pfam" id="PF00082">
    <property type="entry name" value="Peptidase_S8"/>
    <property type="match status" value="1"/>
</dbReference>
<dbReference type="PROSITE" id="PS00137">
    <property type="entry name" value="SUBTILASE_HIS"/>
    <property type="match status" value="1"/>
</dbReference>
<comment type="similarity">
    <text evidence="1 6 7">Belongs to the peptidase S8 family.</text>
</comment>
<comment type="caution">
    <text evidence="10">The sequence shown here is derived from an EMBL/GenBank/DDBJ whole genome shotgun (WGS) entry which is preliminary data.</text>
</comment>
<dbReference type="PROSITE" id="PS00136">
    <property type="entry name" value="SUBTILASE_ASP"/>
    <property type="match status" value="1"/>
</dbReference>
<dbReference type="PROSITE" id="PS51892">
    <property type="entry name" value="SUBTILASE"/>
    <property type="match status" value="1"/>
</dbReference>
<dbReference type="EMBL" id="JAASRO010000001">
    <property type="protein sequence ID" value="NIK55376.1"/>
    <property type="molecule type" value="Genomic_DNA"/>
</dbReference>
<dbReference type="Gene3D" id="3.40.50.200">
    <property type="entry name" value="Peptidase S8/S53 domain"/>
    <property type="match status" value="1"/>
</dbReference>
<dbReference type="InterPro" id="IPR023828">
    <property type="entry name" value="Peptidase_S8_Ser-AS"/>
</dbReference>
<dbReference type="InterPro" id="IPR015500">
    <property type="entry name" value="Peptidase_S8_subtilisin-rel"/>
</dbReference>
<organism evidence="10 11">
    <name type="scientific">Kribbella shirazensis</name>
    <dbReference type="NCBI Taxonomy" id="1105143"/>
    <lineage>
        <taxon>Bacteria</taxon>
        <taxon>Bacillati</taxon>
        <taxon>Actinomycetota</taxon>
        <taxon>Actinomycetes</taxon>
        <taxon>Propionibacteriales</taxon>
        <taxon>Kribbellaceae</taxon>
        <taxon>Kribbella</taxon>
    </lineage>
</organism>
<dbReference type="PROSITE" id="PS51318">
    <property type="entry name" value="TAT"/>
    <property type="match status" value="1"/>
</dbReference>
<dbReference type="GO" id="GO:0006508">
    <property type="term" value="P:proteolysis"/>
    <property type="evidence" value="ECO:0007669"/>
    <property type="project" value="UniProtKB-KW"/>
</dbReference>
<dbReference type="InterPro" id="IPR000209">
    <property type="entry name" value="Peptidase_S8/S53_dom"/>
</dbReference>
<feature type="active site" description="Charge relay system" evidence="5 6">
    <location>
        <position position="458"/>
    </location>
</feature>
<evidence type="ECO:0000256" key="7">
    <source>
        <dbReference type="RuleBase" id="RU003355"/>
    </source>
</evidence>
<dbReference type="PRINTS" id="PR00723">
    <property type="entry name" value="SUBTILISIN"/>
</dbReference>
<feature type="active site" description="Charge relay system" evidence="5 6">
    <location>
        <position position="282"/>
    </location>
</feature>
<dbReference type="RefSeq" id="WP_167204062.1">
    <property type="nucleotide sequence ID" value="NZ_JAASRO010000001.1"/>
</dbReference>
<dbReference type="InterPro" id="IPR036852">
    <property type="entry name" value="Peptidase_S8/S53_dom_sf"/>
</dbReference>
<reference evidence="10 11" key="1">
    <citation type="submission" date="2020-03" db="EMBL/GenBank/DDBJ databases">
        <title>Sequencing the genomes of 1000 actinobacteria strains.</title>
        <authorList>
            <person name="Klenk H.-P."/>
        </authorList>
    </citation>
    <scope>NUCLEOTIDE SEQUENCE [LARGE SCALE GENOMIC DNA]</scope>
    <source>
        <strain evidence="10 11">DSM 45490</strain>
    </source>
</reference>
<feature type="signal peptide" evidence="8">
    <location>
        <begin position="1"/>
        <end position="34"/>
    </location>
</feature>
<keyword evidence="8" id="KW-0732">Signal</keyword>
<evidence type="ECO:0000256" key="2">
    <source>
        <dbReference type="ARBA" id="ARBA00022670"/>
    </source>
</evidence>
<feature type="active site" description="Charge relay system" evidence="5 6">
    <location>
        <position position="250"/>
    </location>
</feature>
<evidence type="ECO:0000313" key="11">
    <source>
        <dbReference type="Proteomes" id="UP000555407"/>
    </source>
</evidence>
<gene>
    <name evidence="10" type="ORF">BJY22_001093</name>
</gene>
<evidence type="ECO:0000256" key="8">
    <source>
        <dbReference type="SAM" id="SignalP"/>
    </source>
</evidence>
<keyword evidence="3 6" id="KW-0378">Hydrolase</keyword>
<evidence type="ECO:0000313" key="10">
    <source>
        <dbReference type="EMBL" id="NIK55376.1"/>
    </source>
</evidence>